<protein>
    <submittedName>
        <fullName evidence="4">DEXDc domain containing protein</fullName>
    </submittedName>
</protein>
<dbReference type="InterPro" id="IPR038718">
    <property type="entry name" value="SNF2-like_sf"/>
</dbReference>
<gene>
    <name evidence="3" type="ORF">UFOVP1101_6</name>
    <name evidence="4" type="ORF">UFOVP1362_20</name>
</gene>
<organism evidence="4">
    <name type="scientific">uncultured Caudovirales phage</name>
    <dbReference type="NCBI Taxonomy" id="2100421"/>
    <lineage>
        <taxon>Viruses</taxon>
        <taxon>Duplodnaviria</taxon>
        <taxon>Heunggongvirae</taxon>
        <taxon>Uroviricota</taxon>
        <taxon>Caudoviricetes</taxon>
        <taxon>Peduoviridae</taxon>
        <taxon>Maltschvirus</taxon>
        <taxon>Maltschvirus maltsch</taxon>
    </lineage>
</organism>
<dbReference type="PROSITE" id="PS51192">
    <property type="entry name" value="HELICASE_ATP_BIND_1"/>
    <property type="match status" value="1"/>
</dbReference>
<reference evidence="4" key="1">
    <citation type="submission" date="2020-05" db="EMBL/GenBank/DDBJ databases">
        <authorList>
            <person name="Chiriac C."/>
            <person name="Salcher M."/>
            <person name="Ghai R."/>
            <person name="Kavagutti S V."/>
        </authorList>
    </citation>
    <scope>NUCLEOTIDE SEQUENCE</scope>
</reference>
<dbReference type="SMART" id="SM00487">
    <property type="entry name" value="DEXDc"/>
    <property type="match status" value="1"/>
</dbReference>
<dbReference type="GO" id="GO:0016787">
    <property type="term" value="F:hydrolase activity"/>
    <property type="evidence" value="ECO:0007669"/>
    <property type="project" value="UniProtKB-KW"/>
</dbReference>
<dbReference type="PANTHER" id="PTHR45629">
    <property type="entry name" value="SNF2/RAD54 FAMILY MEMBER"/>
    <property type="match status" value="1"/>
</dbReference>
<dbReference type="EMBL" id="LR797059">
    <property type="protein sequence ID" value="CAB4183756.1"/>
    <property type="molecule type" value="Genomic_DNA"/>
</dbReference>
<dbReference type="InterPro" id="IPR001650">
    <property type="entry name" value="Helicase_C-like"/>
</dbReference>
<dbReference type="InterPro" id="IPR014001">
    <property type="entry name" value="Helicase_ATP-bd"/>
</dbReference>
<evidence type="ECO:0000313" key="4">
    <source>
        <dbReference type="EMBL" id="CAB4201947.1"/>
    </source>
</evidence>
<dbReference type="EMBL" id="LR797311">
    <property type="protein sequence ID" value="CAB4201947.1"/>
    <property type="molecule type" value="Genomic_DNA"/>
</dbReference>
<dbReference type="Gene3D" id="3.40.50.300">
    <property type="entry name" value="P-loop containing nucleotide triphosphate hydrolases"/>
    <property type="match status" value="1"/>
</dbReference>
<dbReference type="InterPro" id="IPR027417">
    <property type="entry name" value="P-loop_NTPase"/>
</dbReference>
<dbReference type="Pfam" id="PF00271">
    <property type="entry name" value="Helicase_C"/>
    <property type="match status" value="1"/>
</dbReference>
<dbReference type="SUPFAM" id="SSF52540">
    <property type="entry name" value="P-loop containing nucleoside triphosphate hydrolases"/>
    <property type="match status" value="2"/>
</dbReference>
<evidence type="ECO:0000259" key="2">
    <source>
        <dbReference type="PROSITE" id="PS51192"/>
    </source>
</evidence>
<name>A0A6J5RUL7_9CAUD</name>
<sequence>MNLRPYQELAADFLYERDRAMILAPVGAGKTAITLTAMRDMLAAGEVQRFLVIAPKRVAESVWPAEVKLWAPGLALSVAVGTASARARALQANVQIVVSTYDNLQWLAEQHLQFDGVVFDELTRLKNPSGKRFKALEKVLGAMRIRWGLTGSFTSNGLEDVFGQCKVIDQSLLGRAKGAFLQQYFHCINRDHGQWEPATGALALVMTRIKPATFVLEAGEYTDKLPPLHVVELAAALDDRGPYEAMKRSFVAEFPTATAIAANAAAVTSKLQQMASGFVYTPQGPVWYSNHKMVLLDDLLAENQHANTIIAYQFIEELAELRRRYPRAVTLDEPDAIARWNAGRVPLLLVHPKSAGHGLNLQHGGCHMVFLSLPWSLELFEQTIGRLHRSGQRHDVWVYVLLTERTMDEKIYAALHDKRSLSNLAMEELK</sequence>
<dbReference type="InterPro" id="IPR000330">
    <property type="entry name" value="SNF2_N"/>
</dbReference>
<dbReference type="InterPro" id="IPR050496">
    <property type="entry name" value="SNF2_RAD54_helicase_repair"/>
</dbReference>
<dbReference type="Gene3D" id="3.40.50.10810">
    <property type="entry name" value="Tandem AAA-ATPase domain"/>
    <property type="match status" value="1"/>
</dbReference>
<evidence type="ECO:0000313" key="3">
    <source>
        <dbReference type="EMBL" id="CAB4183756.1"/>
    </source>
</evidence>
<evidence type="ECO:0000256" key="1">
    <source>
        <dbReference type="ARBA" id="ARBA00022801"/>
    </source>
</evidence>
<accession>A0A6J5RUL7</accession>
<dbReference type="PANTHER" id="PTHR45629:SF7">
    <property type="entry name" value="DNA EXCISION REPAIR PROTEIN ERCC-6-RELATED"/>
    <property type="match status" value="1"/>
</dbReference>
<feature type="domain" description="Helicase ATP-binding" evidence="2">
    <location>
        <begin position="11"/>
        <end position="171"/>
    </location>
</feature>
<dbReference type="InterPro" id="IPR049730">
    <property type="entry name" value="SNF2/RAD54-like_C"/>
</dbReference>
<keyword evidence="1" id="KW-0378">Hydrolase</keyword>
<dbReference type="CDD" id="cd18793">
    <property type="entry name" value="SF2_C_SNF"/>
    <property type="match status" value="1"/>
</dbReference>
<dbReference type="GO" id="GO:0005524">
    <property type="term" value="F:ATP binding"/>
    <property type="evidence" value="ECO:0007669"/>
    <property type="project" value="InterPro"/>
</dbReference>
<dbReference type="Pfam" id="PF00176">
    <property type="entry name" value="SNF2-rel_dom"/>
    <property type="match status" value="1"/>
</dbReference>
<proteinExistence type="predicted"/>